<keyword evidence="3 7" id="KW-0812">Transmembrane</keyword>
<dbReference type="InterPro" id="IPR007603">
    <property type="entry name" value="Choline_transptr-like"/>
</dbReference>
<feature type="transmembrane region" description="Helical" evidence="7">
    <location>
        <begin position="546"/>
        <end position="576"/>
    </location>
</feature>
<dbReference type="PANTHER" id="PTHR12385">
    <property type="entry name" value="CHOLINE TRANSPORTER-LIKE (SLC FAMILY 44)"/>
    <property type="match status" value="1"/>
</dbReference>
<dbReference type="GO" id="GO:0022857">
    <property type="term" value="F:transmembrane transporter activity"/>
    <property type="evidence" value="ECO:0007669"/>
    <property type="project" value="UniProtKB-UniRule"/>
</dbReference>
<feature type="transmembrane region" description="Helical" evidence="7">
    <location>
        <begin position="190"/>
        <end position="212"/>
    </location>
</feature>
<evidence type="ECO:0000256" key="7">
    <source>
        <dbReference type="RuleBase" id="RU368066"/>
    </source>
</evidence>
<gene>
    <name evidence="8" type="ORF">FJAP1339_LOCUS12503</name>
</gene>
<comment type="similarity">
    <text evidence="2 7">Belongs to the CTL (choline transporter-like) family.</text>
</comment>
<feature type="transmembrane region" description="Helical" evidence="7">
    <location>
        <begin position="262"/>
        <end position="282"/>
    </location>
</feature>
<dbReference type="GO" id="GO:0005886">
    <property type="term" value="C:plasma membrane"/>
    <property type="evidence" value="ECO:0007669"/>
    <property type="project" value="UniProtKB-SubCell"/>
</dbReference>
<comment type="subcellular location">
    <subcellularLocation>
        <location evidence="7">Cell membrane</location>
        <topology evidence="7">Multi-pass membrane protein</topology>
    </subcellularLocation>
    <subcellularLocation>
        <location evidence="1">Membrane</location>
        <topology evidence="1">Multi-pass membrane protein</topology>
    </subcellularLocation>
</comment>
<evidence type="ECO:0000256" key="4">
    <source>
        <dbReference type="ARBA" id="ARBA00022989"/>
    </source>
</evidence>
<protein>
    <recommendedName>
        <fullName evidence="7">Choline transporter-like protein</fullName>
    </recommendedName>
</protein>
<evidence type="ECO:0000256" key="1">
    <source>
        <dbReference type="ARBA" id="ARBA00004141"/>
    </source>
</evidence>
<feature type="transmembrane region" description="Helical" evidence="7">
    <location>
        <begin position="414"/>
        <end position="437"/>
    </location>
</feature>
<accession>A0A7S2Y2B5</accession>
<sequence>MWCHNRKCTDVLCMLLLIAVWFATTILGFIVCGVIENENLEAGNPWRLVNGVDYDGRVCGIDSGVKNEENIYYLPSGAGICIESCPTATDYKQFHCMPGEEPEDDLDAYKKIAAGKCMYHVATTDVFNYCIYDAVLEAAQDVGAATLEQAIAAANNGTSDAVAAGDIPESYFEPDEDNWFDDFTADLYKAIYVIFGFGIGVALGVGFLYLILLRVPGVLFLMTWGIIFLVQLLWLVGGALCVQIGKAWEDDNKHSDMESKGLLYFGYVLIAIGVLFFLFILCMRKRIKLAVGIVKEASKAISAMKIIVLFPVIQSLGVLCFLIPWVIYVVYLASSGEIVTIEMPNGAQVKQFQYTDNMRYAALFLLFSWFWTSQFVVALGQLVVAMAVSMWYFTKEKGSIGNLTVFKAIRVSMWYHSGTCAFGSLIIAIIKTIRAVISYLQKKAAQSGNKLAQAVLCCIQCCMWCLEKCMKFLNKNAYIQTAIYGYSFCKAARKAFFLIARNILRVVAVALVGNYILFIGKLVITVVTTFLAFLVLDSMEDELHGLYGPIIFTFLLAYFVALMFVEVFGMAIYTILQCFVADEEMFAPAERFATGDLSTTINKTNSDAKAAGLNHEGKGNATKVAPKEDGVV</sequence>
<dbReference type="PANTHER" id="PTHR12385:SF14">
    <property type="entry name" value="CHOLINE TRANSPORTER-LIKE 2"/>
    <property type="match status" value="1"/>
</dbReference>
<evidence type="ECO:0000256" key="5">
    <source>
        <dbReference type="ARBA" id="ARBA00023136"/>
    </source>
</evidence>
<evidence type="ECO:0000256" key="6">
    <source>
        <dbReference type="ARBA" id="ARBA00023180"/>
    </source>
</evidence>
<name>A0A7S2Y2B5_9STRA</name>
<reference evidence="8" key="1">
    <citation type="submission" date="2021-01" db="EMBL/GenBank/DDBJ databases">
        <authorList>
            <person name="Corre E."/>
            <person name="Pelletier E."/>
            <person name="Niang G."/>
            <person name="Scheremetjew M."/>
            <person name="Finn R."/>
            <person name="Kale V."/>
            <person name="Holt S."/>
            <person name="Cochrane G."/>
            <person name="Meng A."/>
            <person name="Brown T."/>
            <person name="Cohen L."/>
        </authorList>
    </citation>
    <scope>NUCLEOTIDE SEQUENCE</scope>
    <source>
        <strain evidence="8">CCMP1661</strain>
    </source>
</reference>
<feature type="transmembrane region" description="Helical" evidence="7">
    <location>
        <begin position="503"/>
        <end position="534"/>
    </location>
</feature>
<feature type="transmembrane region" description="Helical" evidence="7">
    <location>
        <begin position="219"/>
        <end position="242"/>
    </location>
</feature>
<evidence type="ECO:0000256" key="2">
    <source>
        <dbReference type="ARBA" id="ARBA00007168"/>
    </source>
</evidence>
<evidence type="ECO:0000256" key="3">
    <source>
        <dbReference type="ARBA" id="ARBA00022692"/>
    </source>
</evidence>
<comment type="function">
    <text evidence="7">Choline transporter.</text>
</comment>
<feature type="transmembrane region" description="Helical" evidence="7">
    <location>
        <begin position="303"/>
        <end position="327"/>
    </location>
</feature>
<dbReference type="Pfam" id="PF04515">
    <property type="entry name" value="Choline_transpo"/>
    <property type="match status" value="1"/>
</dbReference>
<dbReference type="AlphaFoldDB" id="A0A7S2Y2B5"/>
<feature type="transmembrane region" description="Helical" evidence="7">
    <location>
        <begin position="360"/>
        <end position="393"/>
    </location>
</feature>
<feature type="transmembrane region" description="Helical" evidence="7">
    <location>
        <begin position="12"/>
        <end position="36"/>
    </location>
</feature>
<organism evidence="8">
    <name type="scientific">Fibrocapsa japonica</name>
    <dbReference type="NCBI Taxonomy" id="94617"/>
    <lineage>
        <taxon>Eukaryota</taxon>
        <taxon>Sar</taxon>
        <taxon>Stramenopiles</taxon>
        <taxon>Ochrophyta</taxon>
        <taxon>Raphidophyceae</taxon>
        <taxon>Chattonellales</taxon>
        <taxon>Chattonellaceae</taxon>
        <taxon>Fibrocapsa</taxon>
    </lineage>
</organism>
<evidence type="ECO:0000313" key="8">
    <source>
        <dbReference type="EMBL" id="CAD9875707.1"/>
    </source>
</evidence>
<keyword evidence="5 7" id="KW-0472">Membrane</keyword>
<dbReference type="EMBL" id="HBHR01024372">
    <property type="protein sequence ID" value="CAD9875707.1"/>
    <property type="molecule type" value="Transcribed_RNA"/>
</dbReference>
<keyword evidence="4 7" id="KW-1133">Transmembrane helix</keyword>
<keyword evidence="6" id="KW-0325">Glycoprotein</keyword>
<proteinExistence type="inferred from homology"/>